<evidence type="ECO:0000313" key="2">
    <source>
        <dbReference type="Proteomes" id="UP000242814"/>
    </source>
</evidence>
<gene>
    <name evidence="1" type="ORF">ACO22_01940</name>
</gene>
<organism evidence="1 2">
    <name type="scientific">Paracoccidioides brasiliensis</name>
    <dbReference type="NCBI Taxonomy" id="121759"/>
    <lineage>
        <taxon>Eukaryota</taxon>
        <taxon>Fungi</taxon>
        <taxon>Dikarya</taxon>
        <taxon>Ascomycota</taxon>
        <taxon>Pezizomycotina</taxon>
        <taxon>Eurotiomycetes</taxon>
        <taxon>Eurotiomycetidae</taxon>
        <taxon>Onygenales</taxon>
        <taxon>Ajellomycetaceae</taxon>
        <taxon>Paracoccidioides</taxon>
    </lineage>
</organism>
<evidence type="ECO:0000313" key="1">
    <source>
        <dbReference type="EMBL" id="ODH39372.1"/>
    </source>
</evidence>
<reference evidence="1 2" key="1">
    <citation type="submission" date="2016-06" db="EMBL/GenBank/DDBJ databases">
        <authorList>
            <person name="Kjaerup R.B."/>
            <person name="Dalgaard T.S."/>
            <person name="Juul-Madsen H.R."/>
        </authorList>
    </citation>
    <scope>NUCLEOTIDE SEQUENCE [LARGE SCALE GENOMIC DNA]</scope>
    <source>
        <strain evidence="1 2">Pb300</strain>
    </source>
</reference>
<sequence length="1089" mass="124235">MSSISTRVLNRLASYRSSRAAHSLPSLPLLQDGLPNFTALRKHDHNITTVRSTHSESTLTSSHNGREVDFSFTIRRIPTTPEEKIRAKKKLRKTPSEQVHLVTPSEYLISVMETYRYNVGITKPKQKRVDLSHCNPSAVTGFYRGPPRKVEDGILQVLKPRLACTTVVADYLRYVYPLLNLEPLEGLPRQTYEKALDDALRSTFDDKSLQYLSNRGYSVGDVMTWAWILTSSSPLQAAMRYRVFEKQVVDKHLDGSRVPFFVLLFTLRRKHICARAFRILFFQTWDTINDSSSAKPLTVESGLRKLRAPSSNRNFTWHRSGDDNTIMILAVRLLRLAREVWPQALPSVAALFTQTLGSTSVEMIVGEAYDKKIRLLTQYYNKLISLLAIPCRLNPYHSVVFQQRAQFQLLRAMSNFSPPLPVTREGYRAITTVQLAQKKTMLERQWADFKAQSWPPWKEEKLGIDFERDNVGSESKALKSIFHMREAGYGMTKWEQTATIYAGWDTDRSPTIQTRTFLPKPCYFRILPSSAQIPENPSPRTNATKSGDKEVSLNVWSARIRATRTLKEAWACFLSYQDNGLPPHRDIYFSMAEKIIFYDLSQNPNSKLSTEALPGDGMEVFPEPSSPQDVIYVHSEPPSLDVLLHQMFSHDLKPSGKFLILLLVHSKSLEAGVEYLLHSCLPYEQKYALVSGLLCGRLENEVFLADVPDDIFAAFIRLLCKFSALGESSARDTTTPMRHLFPILFFLKEESKLSAPNPNQSTETEQFHHYRALTHAVRLMKSRMTRYLPAWNNLLLALGKERVHFTSHKFSLSMQLVISWWEISHVVEWMRDANIPIENRSLEILCSTLSRMILAARQDIEGAERGLRIIEDVTRQTGWSADLLSYSTIHEMVQQGIAFLKRQFKFIEVTKVEKVLSSLRSLDENTTDDPRVALPIVYEYTAPSLLHAYARALGLAQDLCGLLALLRWMRERESELILASDERMGGKRLIRRTVVAIRLFLDCQLERKPGVSEPGSANTFPASKPPTFGYGKHSKEGPNIAGGTQGTMIFEDPITQEAYNIIESTELLSPWPADEEVREYEAILRKSWR</sequence>
<name>A0A1D2JK44_PARBR</name>
<dbReference type="EMBL" id="LZYO01000053">
    <property type="protein sequence ID" value="ODH39372.1"/>
    <property type="molecule type" value="Genomic_DNA"/>
</dbReference>
<dbReference type="VEuPathDB" id="FungiDB:PADG_00642"/>
<proteinExistence type="predicted"/>
<dbReference type="AlphaFoldDB" id="A0A1D2JK44"/>
<protein>
    <submittedName>
        <fullName evidence="1">Uncharacterized protein</fullName>
    </submittedName>
</protein>
<comment type="caution">
    <text evidence="1">The sequence shown here is derived from an EMBL/GenBank/DDBJ whole genome shotgun (WGS) entry which is preliminary data.</text>
</comment>
<accession>A0A1D2JK44</accession>
<dbReference type="VEuPathDB" id="FungiDB:PABG_02238"/>
<dbReference type="Proteomes" id="UP000242814">
    <property type="component" value="Unassembled WGS sequence"/>
</dbReference>